<name>A0A4Q7U3D4_9MICO</name>
<accession>A0A4Q7U3D4</accession>
<dbReference type="Proteomes" id="UP000291832">
    <property type="component" value="Unassembled WGS sequence"/>
</dbReference>
<evidence type="ECO:0000259" key="6">
    <source>
        <dbReference type="SMART" id="SM00829"/>
    </source>
</evidence>
<dbReference type="GO" id="GO:0016491">
    <property type="term" value="F:oxidoreductase activity"/>
    <property type="evidence" value="ECO:0007669"/>
    <property type="project" value="UniProtKB-KW"/>
</dbReference>
<dbReference type="CDD" id="cd08233">
    <property type="entry name" value="butanediol_DH_like"/>
    <property type="match status" value="1"/>
</dbReference>
<dbReference type="InterPro" id="IPR002328">
    <property type="entry name" value="ADH_Zn_CS"/>
</dbReference>
<dbReference type="InterPro" id="IPR036291">
    <property type="entry name" value="NAD(P)-bd_dom_sf"/>
</dbReference>
<comment type="cofactor">
    <cofactor evidence="1 5">
        <name>Zn(2+)</name>
        <dbReference type="ChEBI" id="CHEBI:29105"/>
    </cofactor>
</comment>
<evidence type="ECO:0000313" key="8">
    <source>
        <dbReference type="Proteomes" id="UP000291832"/>
    </source>
</evidence>
<dbReference type="PANTHER" id="PTHR43401:SF2">
    <property type="entry name" value="L-THREONINE 3-DEHYDROGENASE"/>
    <property type="match status" value="1"/>
</dbReference>
<dbReference type="Pfam" id="PF08240">
    <property type="entry name" value="ADH_N"/>
    <property type="match status" value="1"/>
</dbReference>
<dbReference type="InterPro" id="IPR013154">
    <property type="entry name" value="ADH-like_N"/>
</dbReference>
<keyword evidence="2 5" id="KW-0479">Metal-binding</keyword>
<reference evidence="7 8" key="1">
    <citation type="journal article" date="2015" name="Stand. Genomic Sci.">
        <title>Genomic Encyclopedia of Bacterial and Archaeal Type Strains, Phase III: the genomes of soil and plant-associated and newly described type strains.</title>
        <authorList>
            <person name="Whitman W.B."/>
            <person name="Woyke T."/>
            <person name="Klenk H.P."/>
            <person name="Zhou Y."/>
            <person name="Lilburn T.G."/>
            <person name="Beck B.J."/>
            <person name="De Vos P."/>
            <person name="Vandamme P."/>
            <person name="Eisen J.A."/>
            <person name="Garrity G."/>
            <person name="Hugenholtz P."/>
            <person name="Kyrpides N.C."/>
        </authorList>
    </citation>
    <scope>NUCLEOTIDE SEQUENCE [LARGE SCALE GENOMIC DNA]</scope>
    <source>
        <strain evidence="7 8">RF6</strain>
    </source>
</reference>
<dbReference type="EMBL" id="SHKI01000003">
    <property type="protein sequence ID" value="RZT67080.1"/>
    <property type="molecule type" value="Genomic_DNA"/>
</dbReference>
<sequence>MRAARLHGTEDLRIDTVEDPSPLPGQVKIKNAYAGICGSDLHMFYAELPPADQFPPHPLTGAGLPQILGHEFSGTVVELGAGVTDIAVGDRVAVWPIYFCGECAACRGGRPNACVKIGFHGLNSHGGGMAEFTTVDASKVHVLPEQVDLRFGALVEPMAVAWHAVTRSAVASGGTALIAGAGPIGIGIWFALRARGITRVLVSEPSAERREVIAALGATTIDPVAGDLPAAVAELTGGDGVDVAFDAAGAGPAITSAIPLLTPGGRLVVAAIHERPIEFMPTSVVMAETEIVGTLGYLPEDFDAVIEAMSNGHYDATGWVTEIGLDDVTGALATLRSGRGAKFLVRGDS</sequence>
<evidence type="ECO:0000256" key="5">
    <source>
        <dbReference type="RuleBase" id="RU361277"/>
    </source>
</evidence>
<dbReference type="AlphaFoldDB" id="A0A4Q7U3D4"/>
<dbReference type="InterPro" id="IPR013149">
    <property type="entry name" value="ADH-like_C"/>
</dbReference>
<keyword evidence="3 5" id="KW-0862">Zinc</keyword>
<dbReference type="OrthoDB" id="9797931at2"/>
<dbReference type="SMART" id="SM00829">
    <property type="entry name" value="PKS_ER"/>
    <property type="match status" value="1"/>
</dbReference>
<feature type="domain" description="Enoyl reductase (ER)" evidence="6">
    <location>
        <begin position="8"/>
        <end position="345"/>
    </location>
</feature>
<evidence type="ECO:0000256" key="3">
    <source>
        <dbReference type="ARBA" id="ARBA00022833"/>
    </source>
</evidence>
<comment type="similarity">
    <text evidence="5">Belongs to the zinc-containing alcohol dehydrogenase family.</text>
</comment>
<organism evidence="7 8">
    <name type="scientific">Leucobacter luti</name>
    <dbReference type="NCBI Taxonomy" id="340320"/>
    <lineage>
        <taxon>Bacteria</taxon>
        <taxon>Bacillati</taxon>
        <taxon>Actinomycetota</taxon>
        <taxon>Actinomycetes</taxon>
        <taxon>Micrococcales</taxon>
        <taxon>Microbacteriaceae</taxon>
        <taxon>Leucobacter</taxon>
    </lineage>
</organism>
<protein>
    <submittedName>
        <fullName evidence="7">(R,R)-butanediol dehydrogenase/meso-butanediol dehydrogenase/diacetyl reductase</fullName>
    </submittedName>
</protein>
<evidence type="ECO:0000313" key="7">
    <source>
        <dbReference type="EMBL" id="RZT67080.1"/>
    </source>
</evidence>
<keyword evidence="4" id="KW-0560">Oxidoreductase</keyword>
<dbReference type="PANTHER" id="PTHR43401">
    <property type="entry name" value="L-THREONINE 3-DEHYDROGENASE"/>
    <property type="match status" value="1"/>
</dbReference>
<dbReference type="SUPFAM" id="SSF50129">
    <property type="entry name" value="GroES-like"/>
    <property type="match status" value="1"/>
</dbReference>
<dbReference type="InterPro" id="IPR011032">
    <property type="entry name" value="GroES-like_sf"/>
</dbReference>
<evidence type="ECO:0000256" key="1">
    <source>
        <dbReference type="ARBA" id="ARBA00001947"/>
    </source>
</evidence>
<evidence type="ECO:0000256" key="4">
    <source>
        <dbReference type="ARBA" id="ARBA00023002"/>
    </source>
</evidence>
<dbReference type="PROSITE" id="PS00059">
    <property type="entry name" value="ADH_ZINC"/>
    <property type="match status" value="1"/>
</dbReference>
<gene>
    <name evidence="7" type="ORF">EV139_1212</name>
</gene>
<comment type="caution">
    <text evidence="7">The sequence shown here is derived from an EMBL/GenBank/DDBJ whole genome shotgun (WGS) entry which is preliminary data.</text>
</comment>
<dbReference type="RefSeq" id="WP_130453394.1">
    <property type="nucleotide sequence ID" value="NZ_QYAG01000001.1"/>
</dbReference>
<dbReference type="Gene3D" id="3.90.180.10">
    <property type="entry name" value="Medium-chain alcohol dehydrogenases, catalytic domain"/>
    <property type="match status" value="1"/>
</dbReference>
<dbReference type="Gene3D" id="3.40.50.720">
    <property type="entry name" value="NAD(P)-binding Rossmann-like Domain"/>
    <property type="match status" value="1"/>
</dbReference>
<proteinExistence type="inferred from homology"/>
<dbReference type="Pfam" id="PF00107">
    <property type="entry name" value="ADH_zinc_N"/>
    <property type="match status" value="1"/>
</dbReference>
<dbReference type="GO" id="GO:0008270">
    <property type="term" value="F:zinc ion binding"/>
    <property type="evidence" value="ECO:0007669"/>
    <property type="project" value="InterPro"/>
</dbReference>
<dbReference type="SUPFAM" id="SSF51735">
    <property type="entry name" value="NAD(P)-binding Rossmann-fold domains"/>
    <property type="match status" value="1"/>
</dbReference>
<dbReference type="InterPro" id="IPR050129">
    <property type="entry name" value="Zn_alcohol_dh"/>
</dbReference>
<keyword evidence="8" id="KW-1185">Reference proteome</keyword>
<dbReference type="InterPro" id="IPR020843">
    <property type="entry name" value="ER"/>
</dbReference>
<evidence type="ECO:0000256" key="2">
    <source>
        <dbReference type="ARBA" id="ARBA00022723"/>
    </source>
</evidence>